<proteinExistence type="predicted"/>
<protein>
    <recommendedName>
        <fullName evidence="3">RING-type domain-containing protein</fullName>
    </recommendedName>
</protein>
<organism evidence="2">
    <name type="scientific">Volvox carteri f. nagariensis</name>
    <dbReference type="NCBI Taxonomy" id="3068"/>
    <lineage>
        <taxon>Eukaryota</taxon>
        <taxon>Viridiplantae</taxon>
        <taxon>Chlorophyta</taxon>
        <taxon>core chlorophytes</taxon>
        <taxon>Chlorophyceae</taxon>
        <taxon>CS clade</taxon>
        <taxon>Chlamydomonadales</taxon>
        <taxon>Volvocaceae</taxon>
        <taxon>Volvox</taxon>
    </lineage>
</organism>
<evidence type="ECO:0000313" key="1">
    <source>
        <dbReference type="EMBL" id="EFJ46429.1"/>
    </source>
</evidence>
<dbReference type="OrthoDB" id="21471at2759"/>
<name>D8U1K9_VOLCA</name>
<dbReference type="GO" id="GO:0005737">
    <property type="term" value="C:cytoplasm"/>
    <property type="evidence" value="ECO:0007669"/>
    <property type="project" value="TreeGrafter"/>
</dbReference>
<keyword evidence="2" id="KW-1185">Reference proteome</keyword>
<dbReference type="PANTHER" id="PTHR31315">
    <property type="entry name" value="PROTEIN SIP5"/>
    <property type="match status" value="1"/>
</dbReference>
<evidence type="ECO:0008006" key="3">
    <source>
        <dbReference type="Google" id="ProtNLM"/>
    </source>
</evidence>
<gene>
    <name evidence="1" type="ORF">VOLCADRAFT_62668</name>
</gene>
<sequence>MSSFLCACFWSPQPKIPEEYLRPQGLYSLERVDLKKLKRLIRNQQLAPCHPGAEEPTTGQDECPICFLHYPVLNSSLCCQKRVCTECFLQASGGLCL</sequence>
<dbReference type="InterPro" id="IPR039301">
    <property type="entry name" value="Sip5/DA2"/>
</dbReference>
<accession>D8U1K9</accession>
<dbReference type="InParanoid" id="D8U1K9"/>
<dbReference type="RefSeq" id="XP_002952582.1">
    <property type="nucleotide sequence ID" value="XM_002952536.1"/>
</dbReference>
<dbReference type="AlphaFoldDB" id="D8U1K9"/>
<dbReference type="GeneID" id="9627476"/>
<dbReference type="Proteomes" id="UP000001058">
    <property type="component" value="Unassembled WGS sequence"/>
</dbReference>
<evidence type="ECO:0000313" key="2">
    <source>
        <dbReference type="Proteomes" id="UP000001058"/>
    </source>
</evidence>
<dbReference type="KEGG" id="vcn:VOLCADRAFT_62668"/>
<reference evidence="1 2" key="1">
    <citation type="journal article" date="2010" name="Science">
        <title>Genomic analysis of organismal complexity in the multicellular green alga Volvox carteri.</title>
        <authorList>
            <person name="Prochnik S.E."/>
            <person name="Umen J."/>
            <person name="Nedelcu A.M."/>
            <person name="Hallmann A."/>
            <person name="Miller S.M."/>
            <person name="Nishii I."/>
            <person name="Ferris P."/>
            <person name="Kuo A."/>
            <person name="Mitros T."/>
            <person name="Fritz-Laylin L.K."/>
            <person name="Hellsten U."/>
            <person name="Chapman J."/>
            <person name="Simakov O."/>
            <person name="Rensing S.A."/>
            <person name="Terry A."/>
            <person name="Pangilinan J."/>
            <person name="Kapitonov V."/>
            <person name="Jurka J."/>
            <person name="Salamov A."/>
            <person name="Shapiro H."/>
            <person name="Schmutz J."/>
            <person name="Grimwood J."/>
            <person name="Lindquist E."/>
            <person name="Lucas S."/>
            <person name="Grigoriev I.V."/>
            <person name="Schmitt R."/>
            <person name="Kirk D."/>
            <person name="Rokhsar D.S."/>
        </authorList>
    </citation>
    <scope>NUCLEOTIDE SEQUENCE [LARGE SCALE GENOMIC DNA]</scope>
    <source>
        <strain evidence="2">f. Nagariensis / Eve</strain>
    </source>
</reference>
<dbReference type="EMBL" id="GL378351">
    <property type="protein sequence ID" value="EFJ46429.1"/>
    <property type="molecule type" value="Genomic_DNA"/>
</dbReference>
<dbReference type="STRING" id="3068.D8U1K9"/>
<dbReference type="eggNOG" id="KOG2789">
    <property type="taxonomic scope" value="Eukaryota"/>
</dbReference>
<dbReference type="PANTHER" id="PTHR31315:SF1">
    <property type="entry name" value="PROTEIN SIP5"/>
    <property type="match status" value="1"/>
</dbReference>